<dbReference type="PANTHER" id="PTHR31499:SF2">
    <property type="entry name" value="MYB-RELATED PROTEIN 2"/>
    <property type="match status" value="1"/>
</dbReference>
<sequence length="428" mass="48194">MYRHQPHQGHNHLLSSRTSFTLERNLFLQRGSTTGELGVVLSSDAKPRLKWIPELHERFVAAVNQLGGADSEYTKLHPSVMCIDVQGWATPKAIMRLMGIPGLTLYHLKSHLQKYRLGKRFQAQTNTGSINNFIGCTLAAERTPEDNKSSISIVAPTNKSMQINEALKFQIVQRSLHEQLEVQRHLQFQMEAQGKYLQSVLEKAQETLRKQDLGSAGLEVAKIQISELVSKVSSECFINFICKSGRNNSQPMLQVTPAQLTDYSADCRLISSKGPEKEQVISQGLTTQHEDFPLCMKILGEHTRLGQTQQAWCNYPNEQKTSSILRDSERNSFPIQSDKNMIQASVKPQGDNRDSRNVPDVGRKERDDVNNFLEHPRSKSMAVQQENRQQPDGFALPCLTTELELKICVGDDAASSCKQFDLNGFGWN</sequence>
<dbReference type="InterPro" id="IPR009057">
    <property type="entry name" value="Homeodomain-like_sf"/>
</dbReference>
<dbReference type="GO" id="GO:0003700">
    <property type="term" value="F:DNA-binding transcription factor activity"/>
    <property type="evidence" value="ECO:0007669"/>
    <property type="project" value="InterPro"/>
</dbReference>
<gene>
    <name evidence="6" type="ORF">MUK42_19651</name>
</gene>
<dbReference type="EMBL" id="CP097507">
    <property type="protein sequence ID" value="URE07211.1"/>
    <property type="molecule type" value="Genomic_DNA"/>
</dbReference>
<dbReference type="Gene3D" id="1.10.10.60">
    <property type="entry name" value="Homeodomain-like"/>
    <property type="match status" value="1"/>
</dbReference>
<name>A0A9E7G2Z0_9LILI</name>
<evidence type="ECO:0000313" key="7">
    <source>
        <dbReference type="Proteomes" id="UP001055439"/>
    </source>
</evidence>
<evidence type="ECO:0000313" key="6">
    <source>
        <dbReference type="EMBL" id="URE07211.1"/>
    </source>
</evidence>
<dbReference type="GO" id="GO:0003677">
    <property type="term" value="F:DNA binding"/>
    <property type="evidence" value="ECO:0007669"/>
    <property type="project" value="InterPro"/>
</dbReference>
<evidence type="ECO:0000259" key="5">
    <source>
        <dbReference type="Pfam" id="PF14379"/>
    </source>
</evidence>
<keyword evidence="3" id="KW-0539">Nucleus</keyword>
<feature type="domain" description="MYB-CC type transcription factor LHEQLE-containing" evidence="5">
    <location>
        <begin position="161"/>
        <end position="207"/>
    </location>
</feature>
<proteinExistence type="predicted"/>
<dbReference type="Pfam" id="PF14379">
    <property type="entry name" value="Myb_CC_LHEQLE"/>
    <property type="match status" value="1"/>
</dbReference>
<dbReference type="InterPro" id="IPR006447">
    <property type="entry name" value="Myb_dom_plants"/>
</dbReference>
<accession>A0A9E7G2Z0</accession>
<organism evidence="6 7">
    <name type="scientific">Musa troglodytarum</name>
    <name type="common">fe'i banana</name>
    <dbReference type="NCBI Taxonomy" id="320322"/>
    <lineage>
        <taxon>Eukaryota</taxon>
        <taxon>Viridiplantae</taxon>
        <taxon>Streptophyta</taxon>
        <taxon>Embryophyta</taxon>
        <taxon>Tracheophyta</taxon>
        <taxon>Spermatophyta</taxon>
        <taxon>Magnoliopsida</taxon>
        <taxon>Liliopsida</taxon>
        <taxon>Zingiberales</taxon>
        <taxon>Musaceae</taxon>
        <taxon>Musa</taxon>
    </lineage>
</organism>
<feature type="region of interest" description="Disordered" evidence="4">
    <location>
        <begin position="345"/>
        <end position="371"/>
    </location>
</feature>
<keyword evidence="7" id="KW-1185">Reference proteome</keyword>
<dbReference type="InterPro" id="IPR046955">
    <property type="entry name" value="PHR1-like"/>
</dbReference>
<reference evidence="6" key="1">
    <citation type="submission" date="2022-05" db="EMBL/GenBank/DDBJ databases">
        <title>The Musa troglodytarum L. genome provides insights into the mechanism of non-climacteric behaviour and enrichment of carotenoids.</title>
        <authorList>
            <person name="Wang J."/>
        </authorList>
    </citation>
    <scope>NUCLEOTIDE SEQUENCE</scope>
    <source>
        <tissue evidence="6">Leaf</tissue>
    </source>
</reference>
<dbReference type="InterPro" id="IPR025756">
    <property type="entry name" value="Myb_CC_LHEQLE"/>
</dbReference>
<feature type="compositionally biased region" description="Basic and acidic residues" evidence="4">
    <location>
        <begin position="350"/>
        <end position="371"/>
    </location>
</feature>
<keyword evidence="2" id="KW-0804">Transcription</keyword>
<dbReference type="Proteomes" id="UP001055439">
    <property type="component" value="Chromosome 5"/>
</dbReference>
<protein>
    <submittedName>
        <fullName evidence="6">Myb transcription factor</fullName>
    </submittedName>
</protein>
<evidence type="ECO:0000256" key="1">
    <source>
        <dbReference type="ARBA" id="ARBA00023015"/>
    </source>
</evidence>
<keyword evidence="1" id="KW-0805">Transcription regulation</keyword>
<dbReference type="PANTHER" id="PTHR31499">
    <property type="entry name" value="MYB FAMILY TRANSCRIPTION FACTOR PHL11"/>
    <property type="match status" value="1"/>
</dbReference>
<evidence type="ECO:0000256" key="2">
    <source>
        <dbReference type="ARBA" id="ARBA00023163"/>
    </source>
</evidence>
<dbReference type="OrthoDB" id="551907at2759"/>
<dbReference type="AlphaFoldDB" id="A0A9E7G2Z0"/>
<dbReference type="NCBIfam" id="TIGR01557">
    <property type="entry name" value="myb_SHAQKYF"/>
    <property type="match status" value="1"/>
</dbReference>
<evidence type="ECO:0000256" key="4">
    <source>
        <dbReference type="SAM" id="MobiDB-lite"/>
    </source>
</evidence>
<evidence type="ECO:0000256" key="3">
    <source>
        <dbReference type="ARBA" id="ARBA00023242"/>
    </source>
</evidence>
<dbReference type="SUPFAM" id="SSF46689">
    <property type="entry name" value="Homeodomain-like"/>
    <property type="match status" value="1"/>
</dbReference>